<evidence type="ECO:0000259" key="4">
    <source>
        <dbReference type="PROSITE" id="PS01124"/>
    </source>
</evidence>
<evidence type="ECO:0000313" key="6">
    <source>
        <dbReference type="Proteomes" id="UP001214250"/>
    </source>
</evidence>
<feature type="domain" description="HTH araC/xylS-type" evidence="4">
    <location>
        <begin position="150"/>
        <end position="248"/>
    </location>
</feature>
<protein>
    <submittedName>
        <fullName evidence="5">Helix-turn-helix domain-containing protein</fullName>
    </submittedName>
</protein>
<keyword evidence="1" id="KW-0805">Transcription regulation</keyword>
<evidence type="ECO:0000313" key="5">
    <source>
        <dbReference type="EMBL" id="WDE95242.1"/>
    </source>
</evidence>
<dbReference type="Proteomes" id="UP001214250">
    <property type="component" value="Chromosome 1"/>
</dbReference>
<keyword evidence="2" id="KW-0238">DNA-binding</keyword>
<dbReference type="Pfam" id="PF12833">
    <property type="entry name" value="HTH_18"/>
    <property type="match status" value="1"/>
</dbReference>
<dbReference type="PROSITE" id="PS01124">
    <property type="entry name" value="HTH_ARAC_FAMILY_2"/>
    <property type="match status" value="1"/>
</dbReference>
<organism evidence="5 6">
    <name type="scientific">Lentisphaera profundi</name>
    <dbReference type="NCBI Taxonomy" id="1658616"/>
    <lineage>
        <taxon>Bacteria</taxon>
        <taxon>Pseudomonadati</taxon>
        <taxon>Lentisphaerota</taxon>
        <taxon>Lentisphaeria</taxon>
        <taxon>Lentisphaerales</taxon>
        <taxon>Lentisphaeraceae</taxon>
        <taxon>Lentisphaera</taxon>
    </lineage>
</organism>
<sequence length="251" mass="29969">MINYSDKLRLQLDFIKYYKSSQWSYQGIKQSSTIFYLILDGQGTIDFCGQEFDLNPGNMYVLPAGLEMNLNTAMYIEKVWGSFRFIIPPGFDLVHKLEKVYEIKKVFDPKVLKDCEYKAAHARSCLWQFIPHIQDLLCEYDLSIPSPRDQKLMNYINKNLDAQLRVQDIARHVGMSHEALSRDFKKKYKLNLKQYINQRLNQEICTFIKNENRKYHHIAKEFNFVDEAYFYQFFKRMNKCTPTEYLAYSPY</sequence>
<dbReference type="PANTHER" id="PTHR43280:SF10">
    <property type="entry name" value="REGULATORY PROTEIN POCR"/>
    <property type="match status" value="1"/>
</dbReference>
<keyword evidence="6" id="KW-1185">Reference proteome</keyword>
<dbReference type="SMART" id="SM00342">
    <property type="entry name" value="HTH_ARAC"/>
    <property type="match status" value="1"/>
</dbReference>
<accession>A0ABY7VNK8</accession>
<name>A0ABY7VNK8_9BACT</name>
<dbReference type="InterPro" id="IPR018060">
    <property type="entry name" value="HTH_AraC"/>
</dbReference>
<dbReference type="InterPro" id="IPR009057">
    <property type="entry name" value="Homeodomain-like_sf"/>
</dbReference>
<evidence type="ECO:0000256" key="1">
    <source>
        <dbReference type="ARBA" id="ARBA00023015"/>
    </source>
</evidence>
<evidence type="ECO:0000256" key="3">
    <source>
        <dbReference type="ARBA" id="ARBA00023163"/>
    </source>
</evidence>
<evidence type="ECO:0000256" key="2">
    <source>
        <dbReference type="ARBA" id="ARBA00023125"/>
    </source>
</evidence>
<keyword evidence="3" id="KW-0804">Transcription</keyword>
<dbReference type="InterPro" id="IPR011051">
    <property type="entry name" value="RmlC_Cupin_sf"/>
</dbReference>
<dbReference type="SUPFAM" id="SSF51182">
    <property type="entry name" value="RmlC-like cupins"/>
    <property type="match status" value="1"/>
</dbReference>
<proteinExistence type="predicted"/>
<dbReference type="EMBL" id="CP117811">
    <property type="protein sequence ID" value="WDE95242.1"/>
    <property type="molecule type" value="Genomic_DNA"/>
</dbReference>
<dbReference type="PANTHER" id="PTHR43280">
    <property type="entry name" value="ARAC-FAMILY TRANSCRIPTIONAL REGULATOR"/>
    <property type="match status" value="1"/>
</dbReference>
<dbReference type="RefSeq" id="WP_274148623.1">
    <property type="nucleotide sequence ID" value="NZ_CP117811.1"/>
</dbReference>
<reference evidence="5 6" key="1">
    <citation type="submission" date="2023-02" db="EMBL/GenBank/DDBJ databases">
        <title>Genome sequence of Lentisphaera profundi SAORIC-696.</title>
        <authorList>
            <person name="Kim e."/>
            <person name="Cho J.-C."/>
            <person name="Choi A."/>
            <person name="Kang I."/>
        </authorList>
    </citation>
    <scope>NUCLEOTIDE SEQUENCE [LARGE SCALE GENOMIC DNA]</scope>
    <source>
        <strain evidence="5 6">SAORIC-696</strain>
    </source>
</reference>
<dbReference type="SUPFAM" id="SSF46689">
    <property type="entry name" value="Homeodomain-like"/>
    <property type="match status" value="2"/>
</dbReference>
<dbReference type="Gene3D" id="1.10.10.60">
    <property type="entry name" value="Homeodomain-like"/>
    <property type="match status" value="2"/>
</dbReference>
<gene>
    <name evidence="5" type="ORF">PQO03_05845</name>
</gene>